<proteinExistence type="predicted"/>
<sequence length="245" mass="27186">MRPSEFEDSDIIQAGQQLLSDGRRVTGFALRKVVGGGNPKRLADVWATYLQQQNSEEAQSAPELPVELEEALAAMTGNFVEQLRELVGQLNTRAVKTAEKRVAEVIASAKAQQQAAEQEVQDATETVDDLEEKLTEHRRVVQEQANKIRDLQEAEAQAQKAQAALEQRLAVLEEKLEAEKSQRSTLQGQVKDLKSENTELTKALKSAEKEAVMWKAKAEVTDEQFKRIQQWVSPGTKGGKQHAAS</sequence>
<gene>
    <name evidence="3" type="ORF">GCM10022278_33460</name>
</gene>
<feature type="domain" description="KfrA N-terminal DNA-binding" evidence="2">
    <location>
        <begin position="9"/>
        <end position="133"/>
    </location>
</feature>
<dbReference type="Pfam" id="PF11740">
    <property type="entry name" value="KfrA_N"/>
    <property type="match status" value="1"/>
</dbReference>
<comment type="caution">
    <text evidence="3">The sequence shown here is derived from an EMBL/GenBank/DDBJ whole genome shotgun (WGS) entry which is preliminary data.</text>
</comment>
<dbReference type="RefSeq" id="WP_344808521.1">
    <property type="nucleotide sequence ID" value="NZ_BAABBO010000017.1"/>
</dbReference>
<dbReference type="Gene3D" id="1.10.287.1490">
    <property type="match status" value="1"/>
</dbReference>
<dbReference type="InterPro" id="IPR021104">
    <property type="entry name" value="KfrA_DNA-bd_N"/>
</dbReference>
<feature type="coiled-coil region" evidence="1">
    <location>
        <begin position="106"/>
        <end position="217"/>
    </location>
</feature>
<accession>A0ABP7PZD0</accession>
<evidence type="ECO:0000313" key="4">
    <source>
        <dbReference type="Proteomes" id="UP001501337"/>
    </source>
</evidence>
<dbReference type="SUPFAM" id="SSF90257">
    <property type="entry name" value="Myosin rod fragments"/>
    <property type="match status" value="1"/>
</dbReference>
<keyword evidence="4" id="KW-1185">Reference proteome</keyword>
<dbReference type="Proteomes" id="UP001501337">
    <property type="component" value="Unassembled WGS sequence"/>
</dbReference>
<dbReference type="EMBL" id="BAABBO010000017">
    <property type="protein sequence ID" value="GAA3973648.1"/>
    <property type="molecule type" value="Genomic_DNA"/>
</dbReference>
<reference evidence="4" key="1">
    <citation type="journal article" date="2019" name="Int. J. Syst. Evol. Microbiol.">
        <title>The Global Catalogue of Microorganisms (GCM) 10K type strain sequencing project: providing services to taxonomists for standard genome sequencing and annotation.</title>
        <authorList>
            <consortium name="The Broad Institute Genomics Platform"/>
            <consortium name="The Broad Institute Genome Sequencing Center for Infectious Disease"/>
            <person name="Wu L."/>
            <person name="Ma J."/>
        </authorList>
    </citation>
    <scope>NUCLEOTIDE SEQUENCE [LARGE SCALE GENOMIC DNA]</scope>
    <source>
        <strain evidence="4">JCM 17555</strain>
    </source>
</reference>
<protein>
    <recommendedName>
        <fullName evidence="2">KfrA N-terminal DNA-binding domain-containing protein</fullName>
    </recommendedName>
</protein>
<evidence type="ECO:0000313" key="3">
    <source>
        <dbReference type="EMBL" id="GAA3973648.1"/>
    </source>
</evidence>
<evidence type="ECO:0000259" key="2">
    <source>
        <dbReference type="Pfam" id="PF11740"/>
    </source>
</evidence>
<evidence type="ECO:0000256" key="1">
    <source>
        <dbReference type="SAM" id="Coils"/>
    </source>
</evidence>
<keyword evidence="1" id="KW-0175">Coiled coil</keyword>
<name>A0ABP7PZD0_9GAMM</name>
<organism evidence="3 4">
    <name type="scientific">Allohahella marinimesophila</name>
    <dbReference type="NCBI Taxonomy" id="1054972"/>
    <lineage>
        <taxon>Bacteria</taxon>
        <taxon>Pseudomonadati</taxon>
        <taxon>Pseudomonadota</taxon>
        <taxon>Gammaproteobacteria</taxon>
        <taxon>Oceanospirillales</taxon>
        <taxon>Hahellaceae</taxon>
        <taxon>Allohahella</taxon>
    </lineage>
</organism>